<keyword evidence="2" id="KW-1185">Reference proteome</keyword>
<dbReference type="STRING" id="56646.A0A2L2TWZ6"/>
<reference evidence="2" key="1">
    <citation type="submission" date="2014-10" db="EMBL/GenBank/DDBJ databases">
        <authorList>
            <person name="King R."/>
        </authorList>
    </citation>
    <scope>NUCLEOTIDE SEQUENCE [LARGE SCALE GENOMIC DNA]</scope>
    <source>
        <strain evidence="2">A3/5</strain>
    </source>
</reference>
<organism evidence="1 2">
    <name type="scientific">Fusarium venenatum</name>
    <dbReference type="NCBI Taxonomy" id="56646"/>
    <lineage>
        <taxon>Eukaryota</taxon>
        <taxon>Fungi</taxon>
        <taxon>Dikarya</taxon>
        <taxon>Ascomycota</taxon>
        <taxon>Pezizomycotina</taxon>
        <taxon>Sordariomycetes</taxon>
        <taxon>Hypocreomycetidae</taxon>
        <taxon>Hypocreales</taxon>
        <taxon>Nectriaceae</taxon>
        <taxon>Fusarium</taxon>
    </lineage>
</organism>
<dbReference type="Proteomes" id="UP000245910">
    <property type="component" value="Chromosome III"/>
</dbReference>
<evidence type="ECO:0000313" key="1">
    <source>
        <dbReference type="EMBL" id="CEI70567.1"/>
    </source>
</evidence>
<accession>A0A2L2TWZ6</accession>
<evidence type="ECO:0000313" key="2">
    <source>
        <dbReference type="Proteomes" id="UP000245910"/>
    </source>
</evidence>
<dbReference type="AlphaFoldDB" id="A0A2L2TWZ6"/>
<protein>
    <submittedName>
        <fullName evidence="1">Uncharacterized protein</fullName>
    </submittedName>
</protein>
<name>A0A2L2TWZ6_9HYPO</name>
<proteinExistence type="predicted"/>
<sequence>MFVLALMGLKRSESFHSVPLTREKICQKCRDREVERTFYRVDCILRETPNVTAGKLSPEIAEKAGVDITKLAIYPLRIRFTVHQHKLEALAKLDSISHIEEVRPDEVLNDLARGTLNAEILALSTS</sequence>
<dbReference type="EMBL" id="LN649231">
    <property type="protein sequence ID" value="CEI70567.1"/>
    <property type="molecule type" value="Genomic_DNA"/>
</dbReference>